<dbReference type="InterPro" id="IPR037523">
    <property type="entry name" value="VOC_core"/>
</dbReference>
<evidence type="ECO:0000313" key="2">
    <source>
        <dbReference type="EMBL" id="MBC3917861.1"/>
    </source>
</evidence>
<dbReference type="Pfam" id="PF00903">
    <property type="entry name" value="Glyoxalase"/>
    <property type="match status" value="1"/>
</dbReference>
<evidence type="ECO:0000313" key="3">
    <source>
        <dbReference type="Proteomes" id="UP000650424"/>
    </source>
</evidence>
<comment type="caution">
    <text evidence="2">The sequence shown here is derived from an EMBL/GenBank/DDBJ whole genome shotgun (WGS) entry which is preliminary data.</text>
</comment>
<proteinExistence type="predicted"/>
<organism evidence="2 3">
    <name type="scientific">Undibacterium hunanense</name>
    <dbReference type="NCBI Taxonomy" id="2762292"/>
    <lineage>
        <taxon>Bacteria</taxon>
        <taxon>Pseudomonadati</taxon>
        <taxon>Pseudomonadota</taxon>
        <taxon>Betaproteobacteria</taxon>
        <taxon>Burkholderiales</taxon>
        <taxon>Oxalobacteraceae</taxon>
        <taxon>Undibacterium</taxon>
    </lineage>
</organism>
<reference evidence="2 3" key="1">
    <citation type="submission" date="2020-08" db="EMBL/GenBank/DDBJ databases">
        <title>Novel species isolated from subtropical streams in China.</title>
        <authorList>
            <person name="Lu H."/>
        </authorList>
    </citation>
    <scope>NUCLEOTIDE SEQUENCE [LARGE SCALE GENOMIC DNA]</scope>
    <source>
        <strain evidence="2 3">CY18W</strain>
    </source>
</reference>
<evidence type="ECO:0000259" key="1">
    <source>
        <dbReference type="PROSITE" id="PS51819"/>
    </source>
</evidence>
<protein>
    <submittedName>
        <fullName evidence="2">VOC family protein</fullName>
    </submittedName>
</protein>
<accession>A0ABR6ZPN5</accession>
<dbReference type="InterPro" id="IPR029068">
    <property type="entry name" value="Glyas_Bleomycin-R_OHBP_Dase"/>
</dbReference>
<dbReference type="EMBL" id="JACOGF010000004">
    <property type="protein sequence ID" value="MBC3917861.1"/>
    <property type="molecule type" value="Genomic_DNA"/>
</dbReference>
<keyword evidence="3" id="KW-1185">Reference proteome</keyword>
<dbReference type="Gene3D" id="3.10.180.10">
    <property type="entry name" value="2,3-Dihydroxybiphenyl 1,2-Dioxygenase, domain 1"/>
    <property type="match status" value="1"/>
</dbReference>
<dbReference type="SUPFAM" id="SSF54593">
    <property type="entry name" value="Glyoxalase/Bleomycin resistance protein/Dihydroxybiphenyl dioxygenase"/>
    <property type="match status" value="1"/>
</dbReference>
<sequence>MENIMRKPDMQEIKAFVPARDFNTALSFYQDMGFEVASNQGGFAYLKYDNCSFMLQDFYVAEHSNNFMMHILVDNLDIWYDMIKSSGLVEKYVVCLTDIKTQHYGMRDFTLTDPSGVLWCIGEELKDSSHA</sequence>
<feature type="domain" description="VOC" evidence="1">
    <location>
        <begin position="7"/>
        <end position="124"/>
    </location>
</feature>
<name>A0ABR6ZPN5_9BURK</name>
<dbReference type="Proteomes" id="UP000650424">
    <property type="component" value="Unassembled WGS sequence"/>
</dbReference>
<gene>
    <name evidence="2" type="ORF">H8L32_10285</name>
</gene>
<dbReference type="PROSITE" id="PS51819">
    <property type="entry name" value="VOC"/>
    <property type="match status" value="1"/>
</dbReference>
<dbReference type="InterPro" id="IPR004360">
    <property type="entry name" value="Glyas_Fos-R_dOase_dom"/>
</dbReference>